<proteinExistence type="predicted"/>
<dbReference type="RefSeq" id="WP_191718147.1">
    <property type="nucleotide sequence ID" value="NZ_JACSQP010000003.1"/>
</dbReference>
<dbReference type="EMBL" id="JACSQP010000003">
    <property type="protein sequence ID" value="MBD7957071.1"/>
    <property type="molecule type" value="Genomic_DNA"/>
</dbReference>
<gene>
    <name evidence="1" type="ORF">H9651_05440</name>
</gene>
<name>A0ABR8S0Q7_9MICO</name>
<keyword evidence="2" id="KW-1185">Reference proteome</keyword>
<evidence type="ECO:0008006" key="3">
    <source>
        <dbReference type="Google" id="ProtNLM"/>
    </source>
</evidence>
<organism evidence="1 2">
    <name type="scientific">Microbacterium pullorum</name>
    <dbReference type="NCBI Taxonomy" id="2762236"/>
    <lineage>
        <taxon>Bacteria</taxon>
        <taxon>Bacillati</taxon>
        <taxon>Actinomycetota</taxon>
        <taxon>Actinomycetes</taxon>
        <taxon>Micrococcales</taxon>
        <taxon>Microbacteriaceae</taxon>
        <taxon>Microbacterium</taxon>
    </lineage>
</organism>
<protein>
    <recommendedName>
        <fullName evidence="3">Condensation domain-containing protein</fullName>
    </recommendedName>
</protein>
<evidence type="ECO:0000313" key="1">
    <source>
        <dbReference type="EMBL" id="MBD7957071.1"/>
    </source>
</evidence>
<evidence type="ECO:0000313" key="2">
    <source>
        <dbReference type="Proteomes" id="UP000648352"/>
    </source>
</evidence>
<accession>A0ABR8S0Q7</accession>
<dbReference type="Proteomes" id="UP000648352">
    <property type="component" value="Unassembled WGS sequence"/>
</dbReference>
<reference evidence="1 2" key="1">
    <citation type="submission" date="2020-08" db="EMBL/GenBank/DDBJ databases">
        <title>A Genomic Blueprint of the Chicken Gut Microbiome.</title>
        <authorList>
            <person name="Gilroy R."/>
            <person name="Ravi A."/>
            <person name="Getino M."/>
            <person name="Pursley I."/>
            <person name="Horton D.L."/>
            <person name="Alikhan N.-F."/>
            <person name="Baker D."/>
            <person name="Gharbi K."/>
            <person name="Hall N."/>
            <person name="Watson M."/>
            <person name="Adriaenssens E.M."/>
            <person name="Foster-Nyarko E."/>
            <person name="Jarju S."/>
            <person name="Secka A."/>
            <person name="Antonio M."/>
            <person name="Oren A."/>
            <person name="Chaudhuri R."/>
            <person name="La Ragione R.M."/>
            <person name="Hildebrand F."/>
            <person name="Pallen M.J."/>
        </authorList>
    </citation>
    <scope>NUCLEOTIDE SEQUENCE [LARGE SCALE GENOMIC DNA]</scope>
    <source>
        <strain evidence="1 2">Sa4CUA7</strain>
    </source>
</reference>
<comment type="caution">
    <text evidence="1">The sequence shown here is derived from an EMBL/GenBank/DDBJ whole genome shotgun (WGS) entry which is preliminary data.</text>
</comment>
<sequence length="415" mass="44068">MVIARDETTGAGVHGPAPVATRAASGRVLGRDRLSAGVYISVELSPLVVPERTSVVDAVRTLIGMGPAARAGRTFDGARWRYDPGSLDAQAERMVRELPAGFAGDAGLPRLREAITPDLPFMVFLGDDRASLCIDHRLGDGFLSVMLTAGILSGRGTPGVFASARDADPLPAALGATFLHHPGRTTDVVRDRIAERHASRPMYDGPTVPAERGSLDLVTSVMGSDTYRSIAAWSRGRVPPTLSMMFALREALHRVGVPVMDEGSILVDLRRYLPSGRSTLANFVVGHPIDASPGLDAAGARFSRDLHSGRPLAALTAGLLTQGWRRRAPATVPAAAKPIVSDMGFLRALEPLPWAGEGNVRVSVDPAGRNGITALTAVLQRRLHVSMSFDATLYDRSMITAACDLLCRDPKGLLP</sequence>